<dbReference type="EMBL" id="DVON01000182">
    <property type="protein sequence ID" value="HIV13186.1"/>
    <property type="molecule type" value="Genomic_DNA"/>
</dbReference>
<evidence type="ECO:0000259" key="16">
    <source>
        <dbReference type="SMART" id="SM00936"/>
    </source>
</evidence>
<keyword evidence="7" id="KW-0732">Signal</keyword>
<dbReference type="InterPro" id="IPR012907">
    <property type="entry name" value="Peptidase_S11_C"/>
</dbReference>
<evidence type="ECO:0000256" key="4">
    <source>
        <dbReference type="ARBA" id="ARBA00012448"/>
    </source>
</evidence>
<evidence type="ECO:0000256" key="7">
    <source>
        <dbReference type="ARBA" id="ARBA00022729"/>
    </source>
</evidence>
<feature type="binding site" evidence="14">
    <location>
        <position position="216"/>
    </location>
    <ligand>
        <name>substrate</name>
    </ligand>
</feature>
<keyword evidence="10" id="KW-0573">Peptidoglycan synthesis</keyword>
<dbReference type="SUPFAM" id="SSF56601">
    <property type="entry name" value="beta-lactamase/transpeptidase-like"/>
    <property type="match status" value="1"/>
</dbReference>
<dbReference type="Gene3D" id="3.40.710.10">
    <property type="entry name" value="DD-peptidase/beta-lactamase superfamily"/>
    <property type="match status" value="1"/>
</dbReference>
<evidence type="ECO:0000256" key="2">
    <source>
        <dbReference type="ARBA" id="ARBA00004752"/>
    </source>
</evidence>
<dbReference type="SUPFAM" id="SSF69189">
    <property type="entry name" value="Penicillin-binding protein associated domain"/>
    <property type="match status" value="1"/>
</dbReference>
<evidence type="ECO:0000313" key="18">
    <source>
        <dbReference type="Proteomes" id="UP000886723"/>
    </source>
</evidence>
<dbReference type="Proteomes" id="UP000886723">
    <property type="component" value="Unassembled WGS sequence"/>
</dbReference>
<feature type="domain" description="Peptidase S11 D-Ala-D-Ala carboxypeptidase A C-terminal" evidence="16">
    <location>
        <begin position="269"/>
        <end position="369"/>
    </location>
</feature>
<dbReference type="GO" id="GO:0009002">
    <property type="term" value="F:serine-type D-Ala-D-Ala carboxypeptidase activity"/>
    <property type="evidence" value="ECO:0007669"/>
    <property type="project" value="UniProtKB-EC"/>
</dbReference>
<comment type="catalytic activity">
    <reaction evidence="12">
        <text>Preferential cleavage: (Ac)2-L-Lys-D-Ala-|-D-Ala. Also transpeptidation of peptidyl-alanyl moieties that are N-acyl substituents of D-alanine.</text>
        <dbReference type="EC" id="3.4.16.4"/>
    </reaction>
</comment>
<evidence type="ECO:0000256" key="5">
    <source>
        <dbReference type="ARBA" id="ARBA00022645"/>
    </source>
</evidence>
<dbReference type="PRINTS" id="PR00725">
    <property type="entry name" value="DADACBPTASE1"/>
</dbReference>
<comment type="caution">
    <text evidence="17">The sequence shown here is derived from an EMBL/GenBank/DDBJ whole genome shotgun (WGS) entry which is preliminary data.</text>
</comment>
<dbReference type="AlphaFoldDB" id="A0A9D1NUN4"/>
<dbReference type="PANTHER" id="PTHR21581">
    <property type="entry name" value="D-ALANYL-D-ALANINE CARBOXYPEPTIDASE"/>
    <property type="match status" value="1"/>
</dbReference>
<dbReference type="InterPro" id="IPR001967">
    <property type="entry name" value="Peptidase_S11_N"/>
</dbReference>
<dbReference type="PANTHER" id="PTHR21581:SF33">
    <property type="entry name" value="D-ALANYL-D-ALANINE CARBOXYPEPTIDASE DACB"/>
    <property type="match status" value="1"/>
</dbReference>
<dbReference type="InterPro" id="IPR018044">
    <property type="entry name" value="Peptidase_S11"/>
</dbReference>
<keyword evidence="6" id="KW-0645">Protease</keyword>
<keyword evidence="5 17" id="KW-0121">Carboxypeptidase</keyword>
<proteinExistence type="inferred from homology"/>
<evidence type="ECO:0000256" key="15">
    <source>
        <dbReference type="RuleBase" id="RU004016"/>
    </source>
</evidence>
<sequence>MGRNVCCQADEISESELYARSACLMDADSGRVLFEKEAETQLPMASTTKIMTCILALEQGNAQDLVTVSARAAGQPRVHMGAEEGEQFLLGDLLYALMLNSDNDAAVMIAEHIGGSVEGFAEKMNLKAAEIGCTATHFVTPNGLDAEDEYGVHSTTARDLALILRYCIMESPQKDLFLEITRTPSYTFWNNGHTKMYNCTNANVFLGMMDGALTGKTGFTADAGYCYVGALQWEGKTFIVSLLACGWPSNKGYKWSDTRKLMTYALQNYEYRDVFDESPLPVLPVENGQYEELGIGEEAVTALSYGVPAGELSLDLLLKEDEQVEVVRDLPQTLAAPVRQGQQVGCVRYLLNGQVLKEYPVFAERTVEEKDFAWCLRKVEENYRL</sequence>
<evidence type="ECO:0000256" key="10">
    <source>
        <dbReference type="ARBA" id="ARBA00022984"/>
    </source>
</evidence>
<keyword evidence="8" id="KW-0378">Hydrolase</keyword>
<dbReference type="GO" id="GO:0006508">
    <property type="term" value="P:proteolysis"/>
    <property type="evidence" value="ECO:0007669"/>
    <property type="project" value="UniProtKB-KW"/>
</dbReference>
<evidence type="ECO:0000256" key="11">
    <source>
        <dbReference type="ARBA" id="ARBA00023316"/>
    </source>
</evidence>
<dbReference type="SMART" id="SM00936">
    <property type="entry name" value="PBP5_C"/>
    <property type="match status" value="1"/>
</dbReference>
<dbReference type="InterPro" id="IPR037167">
    <property type="entry name" value="Peptidase_S11_C_sf"/>
</dbReference>
<dbReference type="Pfam" id="PF00768">
    <property type="entry name" value="Peptidase_S11"/>
    <property type="match status" value="1"/>
</dbReference>
<feature type="active site" description="Acyl-ester intermediate" evidence="13">
    <location>
        <position position="46"/>
    </location>
</feature>
<dbReference type="InterPro" id="IPR015956">
    <property type="entry name" value="Peniciliin-bd_prot_C_sf"/>
</dbReference>
<gene>
    <name evidence="17" type="ORF">IAA63_08635</name>
</gene>
<dbReference type="GO" id="GO:0009252">
    <property type="term" value="P:peptidoglycan biosynthetic process"/>
    <property type="evidence" value="ECO:0007669"/>
    <property type="project" value="UniProtKB-KW"/>
</dbReference>
<comment type="pathway">
    <text evidence="2">Cell wall biogenesis; peptidoglycan biosynthesis.</text>
</comment>
<name>A0A9D1NUN4_9FIRM</name>
<dbReference type="Pfam" id="PF07943">
    <property type="entry name" value="PBP5_C"/>
    <property type="match status" value="1"/>
</dbReference>
<evidence type="ECO:0000256" key="9">
    <source>
        <dbReference type="ARBA" id="ARBA00022960"/>
    </source>
</evidence>
<dbReference type="Gene3D" id="2.60.410.10">
    <property type="entry name" value="D-Ala-D-Ala carboxypeptidase, C-terminal domain"/>
    <property type="match status" value="1"/>
</dbReference>
<comment type="function">
    <text evidence="1">Removes C-terminal D-alanyl residues from sugar-peptide cell wall precursors.</text>
</comment>
<accession>A0A9D1NUN4</accession>
<keyword evidence="11" id="KW-0961">Cell wall biogenesis/degradation</keyword>
<dbReference type="GO" id="GO:0008360">
    <property type="term" value="P:regulation of cell shape"/>
    <property type="evidence" value="ECO:0007669"/>
    <property type="project" value="UniProtKB-KW"/>
</dbReference>
<evidence type="ECO:0000256" key="3">
    <source>
        <dbReference type="ARBA" id="ARBA00007164"/>
    </source>
</evidence>
<protein>
    <recommendedName>
        <fullName evidence="4">serine-type D-Ala-D-Ala carboxypeptidase</fullName>
        <ecNumber evidence="4">3.4.16.4</ecNumber>
    </recommendedName>
</protein>
<evidence type="ECO:0000256" key="13">
    <source>
        <dbReference type="PIRSR" id="PIRSR618044-1"/>
    </source>
</evidence>
<evidence type="ECO:0000313" key="17">
    <source>
        <dbReference type="EMBL" id="HIV13186.1"/>
    </source>
</evidence>
<feature type="active site" evidence="13">
    <location>
        <position position="101"/>
    </location>
</feature>
<keyword evidence="9" id="KW-0133">Cell shape</keyword>
<feature type="active site" description="Proton acceptor" evidence="13">
    <location>
        <position position="49"/>
    </location>
</feature>
<evidence type="ECO:0000256" key="14">
    <source>
        <dbReference type="PIRSR" id="PIRSR618044-2"/>
    </source>
</evidence>
<reference evidence="17" key="2">
    <citation type="journal article" date="2021" name="PeerJ">
        <title>Extensive microbial diversity within the chicken gut microbiome revealed by metagenomics and culture.</title>
        <authorList>
            <person name="Gilroy R."/>
            <person name="Ravi A."/>
            <person name="Getino M."/>
            <person name="Pursley I."/>
            <person name="Horton D.L."/>
            <person name="Alikhan N.F."/>
            <person name="Baker D."/>
            <person name="Gharbi K."/>
            <person name="Hall N."/>
            <person name="Watson M."/>
            <person name="Adriaenssens E.M."/>
            <person name="Foster-Nyarko E."/>
            <person name="Jarju S."/>
            <person name="Secka A."/>
            <person name="Antonio M."/>
            <person name="Oren A."/>
            <person name="Chaudhuri R.R."/>
            <person name="La Ragione R."/>
            <person name="Hildebrand F."/>
            <person name="Pallen M.J."/>
        </authorList>
    </citation>
    <scope>NUCLEOTIDE SEQUENCE</scope>
    <source>
        <strain evidence="17">ChiBcec2-4451</strain>
    </source>
</reference>
<evidence type="ECO:0000256" key="12">
    <source>
        <dbReference type="ARBA" id="ARBA00034000"/>
    </source>
</evidence>
<dbReference type="EC" id="3.4.16.4" evidence="4"/>
<reference evidence="17" key="1">
    <citation type="submission" date="2020-10" db="EMBL/GenBank/DDBJ databases">
        <authorList>
            <person name="Gilroy R."/>
        </authorList>
    </citation>
    <scope>NUCLEOTIDE SEQUENCE</scope>
    <source>
        <strain evidence="17">ChiBcec2-4451</strain>
    </source>
</reference>
<dbReference type="InterPro" id="IPR012338">
    <property type="entry name" value="Beta-lactam/transpept-like"/>
</dbReference>
<evidence type="ECO:0000256" key="6">
    <source>
        <dbReference type="ARBA" id="ARBA00022670"/>
    </source>
</evidence>
<organism evidence="17 18">
    <name type="scientific">Candidatus Pullilachnospira stercoravium</name>
    <dbReference type="NCBI Taxonomy" id="2840913"/>
    <lineage>
        <taxon>Bacteria</taxon>
        <taxon>Bacillati</taxon>
        <taxon>Bacillota</taxon>
        <taxon>Clostridia</taxon>
        <taxon>Lachnospirales</taxon>
        <taxon>Lachnospiraceae</taxon>
        <taxon>Lachnospiraceae incertae sedis</taxon>
        <taxon>Candidatus Pullilachnospira</taxon>
    </lineage>
</organism>
<evidence type="ECO:0000256" key="1">
    <source>
        <dbReference type="ARBA" id="ARBA00003217"/>
    </source>
</evidence>
<comment type="similarity">
    <text evidence="3 15">Belongs to the peptidase S11 family.</text>
</comment>
<dbReference type="GO" id="GO:0071555">
    <property type="term" value="P:cell wall organization"/>
    <property type="evidence" value="ECO:0007669"/>
    <property type="project" value="UniProtKB-KW"/>
</dbReference>
<evidence type="ECO:0000256" key="8">
    <source>
        <dbReference type="ARBA" id="ARBA00022801"/>
    </source>
</evidence>